<dbReference type="PRINTS" id="PR00471">
    <property type="entry name" value="ACETATEKNASE"/>
</dbReference>
<dbReference type="PIRSF" id="PIRSF000722">
    <property type="entry name" value="Acetate_prop_kin"/>
    <property type="match status" value="1"/>
</dbReference>
<keyword evidence="9" id="KW-1185">Reference proteome</keyword>
<dbReference type="Pfam" id="PF00871">
    <property type="entry name" value="Acetate_kinase"/>
    <property type="match status" value="1"/>
</dbReference>
<proteinExistence type="inferred from homology"/>
<comment type="caution">
    <text evidence="8">The sequence shown here is derived from an EMBL/GenBank/DDBJ whole genome shotgun (WGS) entry which is preliminary data.</text>
</comment>
<keyword evidence="6" id="KW-0963">Cytoplasm</keyword>
<accession>A0ABS5K046</accession>
<keyword evidence="3 6" id="KW-0547">Nucleotide-binding</keyword>
<sequence length="404" mass="44016">MKILVLNCGSSSIKYQLFNMDGTEWDVLVAGVVEKIGLKGSFLKHQKDGKKVLLEGEILDHQAGIDYILGVLLSEKHGCIASLDEIDAVGHRVVHGGEEFNSSVYITDDVIKKMEECIDLAPLHNPPNLKGIEAITQLLPNVPQCGVFDTAFHQTMPKKAYMYAIPKTLYNQYGIRRYGFHGTSHRYVSSRACDMLGVDYKEQKIISCHLGNGASIAAIQNGESVDTSMGFTPLEGLVMGTRAGDLDLGAVTYIMDKEKIGTRSASVLFNKHSGLLGLTGISSDMREIQDAASEGDEIAQLGLDVYDYRVKKYIGAYAAAMGGVDILIFTGGIGENSGFRREVICKDLEFLGIEVNKEVNIGVIGDEKVVSTENSKTTVMVVPTNEELVIALDTKNIVEELANR</sequence>
<comment type="similarity">
    <text evidence="1 6 7">Belongs to the acetokinase family.</text>
</comment>
<dbReference type="InterPro" id="IPR000890">
    <property type="entry name" value="Aliphatic_acid_kin_short-chain"/>
</dbReference>
<dbReference type="InterPro" id="IPR043129">
    <property type="entry name" value="ATPase_NBD"/>
</dbReference>
<comment type="catalytic activity">
    <reaction evidence="6">
        <text>acetate + ATP = acetyl phosphate + ADP</text>
        <dbReference type="Rhea" id="RHEA:11352"/>
        <dbReference type="ChEBI" id="CHEBI:22191"/>
        <dbReference type="ChEBI" id="CHEBI:30089"/>
        <dbReference type="ChEBI" id="CHEBI:30616"/>
        <dbReference type="ChEBI" id="CHEBI:456216"/>
        <dbReference type="EC" id="2.7.2.1"/>
    </reaction>
</comment>
<dbReference type="InterPro" id="IPR023865">
    <property type="entry name" value="Aliphatic_acid_kinase_CS"/>
</dbReference>
<evidence type="ECO:0000256" key="2">
    <source>
        <dbReference type="ARBA" id="ARBA00022679"/>
    </source>
</evidence>
<feature type="binding site" evidence="6">
    <location>
        <position position="386"/>
    </location>
    <ligand>
        <name>Mg(2+)</name>
        <dbReference type="ChEBI" id="CHEBI:18420"/>
    </ligand>
</feature>
<dbReference type="CDD" id="cd24010">
    <property type="entry name" value="ASKHA_NBD_AcK_PK"/>
    <property type="match status" value="1"/>
</dbReference>
<dbReference type="NCBIfam" id="TIGR00016">
    <property type="entry name" value="ackA"/>
    <property type="match status" value="1"/>
</dbReference>
<feature type="binding site" evidence="6">
    <location>
        <begin position="332"/>
        <end position="336"/>
    </location>
    <ligand>
        <name>ATP</name>
        <dbReference type="ChEBI" id="CHEBI:30616"/>
    </ligand>
</feature>
<evidence type="ECO:0000256" key="3">
    <source>
        <dbReference type="ARBA" id="ARBA00022741"/>
    </source>
</evidence>
<comment type="pathway">
    <text evidence="6">Metabolic intermediate biosynthesis; acetyl-CoA biosynthesis; acetyl-CoA from acetate: step 1/2.</text>
</comment>
<keyword evidence="2 6" id="KW-0808">Transferase</keyword>
<keyword evidence="5 6" id="KW-0067">ATP-binding</keyword>
<feature type="binding site" evidence="6">
    <location>
        <position position="7"/>
    </location>
    <ligand>
        <name>Mg(2+)</name>
        <dbReference type="ChEBI" id="CHEBI:18420"/>
    </ligand>
</feature>
<evidence type="ECO:0000313" key="9">
    <source>
        <dbReference type="Proteomes" id="UP000708576"/>
    </source>
</evidence>
<evidence type="ECO:0000256" key="1">
    <source>
        <dbReference type="ARBA" id="ARBA00008748"/>
    </source>
</evidence>
<feature type="binding site" evidence="6">
    <location>
        <begin position="209"/>
        <end position="213"/>
    </location>
    <ligand>
        <name>ATP</name>
        <dbReference type="ChEBI" id="CHEBI:30616"/>
    </ligand>
</feature>
<name>A0ABS5K046_9BACT</name>
<comment type="cofactor">
    <cofactor evidence="6">
        <name>Mg(2+)</name>
        <dbReference type="ChEBI" id="CHEBI:18420"/>
    </cofactor>
    <cofactor evidence="6">
        <name>Mn(2+)</name>
        <dbReference type="ChEBI" id="CHEBI:29035"/>
    </cofactor>
    <text evidence="6">Mg(2+). Can also accept Mn(2+).</text>
</comment>
<keyword evidence="4 6" id="KW-0418">Kinase</keyword>
<dbReference type="PANTHER" id="PTHR21060:SF15">
    <property type="entry name" value="ACETATE KINASE-RELATED"/>
    <property type="match status" value="1"/>
</dbReference>
<reference evidence="8 9" key="1">
    <citation type="journal article" date="2015" name="Int. J. Syst. Evol. Microbiol.">
        <title>Carboxylicivirga linearis sp. nov., isolated from a sea cucumber culture pond.</title>
        <authorList>
            <person name="Wang F.Q."/>
            <person name="Zhou Y.X."/>
            <person name="Lin X.Z."/>
            <person name="Chen G.J."/>
            <person name="Du Z.J."/>
        </authorList>
    </citation>
    <scope>NUCLEOTIDE SEQUENCE [LARGE SCALE GENOMIC DNA]</scope>
    <source>
        <strain evidence="8 9">FB218</strain>
    </source>
</reference>
<comment type="subcellular location">
    <subcellularLocation>
        <location evidence="6">Cytoplasm</location>
    </subcellularLocation>
</comment>
<evidence type="ECO:0000313" key="8">
    <source>
        <dbReference type="EMBL" id="MBS2100529.1"/>
    </source>
</evidence>
<feature type="binding site" evidence="6">
    <location>
        <begin position="284"/>
        <end position="286"/>
    </location>
    <ligand>
        <name>ATP</name>
        <dbReference type="ChEBI" id="CHEBI:30616"/>
    </ligand>
</feature>
<comment type="function">
    <text evidence="6">Catalyzes the formation of acetyl phosphate from acetate and ATP. Can also catalyze the reverse reaction.</text>
</comment>
<gene>
    <name evidence="6" type="primary">ackA</name>
    <name evidence="8" type="ORF">KEM10_19750</name>
</gene>
<keyword evidence="6" id="KW-0460">Magnesium</keyword>
<comment type="subunit">
    <text evidence="6">Homodimer.</text>
</comment>
<dbReference type="EC" id="2.7.2.1" evidence="6"/>
<evidence type="ECO:0000256" key="7">
    <source>
        <dbReference type="RuleBase" id="RU003835"/>
    </source>
</evidence>
<dbReference type="PANTHER" id="PTHR21060">
    <property type="entry name" value="ACETATE KINASE"/>
    <property type="match status" value="1"/>
</dbReference>
<organism evidence="8 9">
    <name type="scientific">Carboxylicivirga linearis</name>
    <dbReference type="NCBI Taxonomy" id="1628157"/>
    <lineage>
        <taxon>Bacteria</taxon>
        <taxon>Pseudomonadati</taxon>
        <taxon>Bacteroidota</taxon>
        <taxon>Bacteroidia</taxon>
        <taxon>Marinilabiliales</taxon>
        <taxon>Marinilabiliaceae</taxon>
        <taxon>Carboxylicivirga</taxon>
    </lineage>
</organism>
<protein>
    <recommendedName>
        <fullName evidence="6">Acetate kinase</fullName>
        <ecNumber evidence="6">2.7.2.1</ecNumber>
    </recommendedName>
    <alternativeName>
        <fullName evidence="6">Acetokinase</fullName>
    </alternativeName>
</protein>
<dbReference type="HAMAP" id="MF_00020">
    <property type="entry name" value="Acetate_kinase"/>
    <property type="match status" value="1"/>
</dbReference>
<evidence type="ECO:0000256" key="5">
    <source>
        <dbReference type="ARBA" id="ARBA00022840"/>
    </source>
</evidence>
<feature type="active site" description="Proton donor/acceptor" evidence="6">
    <location>
        <position position="149"/>
    </location>
</feature>
<dbReference type="PROSITE" id="PS01076">
    <property type="entry name" value="ACETATE_KINASE_2"/>
    <property type="match status" value="1"/>
</dbReference>
<dbReference type="GO" id="GO:0016301">
    <property type="term" value="F:kinase activity"/>
    <property type="evidence" value="ECO:0007669"/>
    <property type="project" value="UniProtKB-KW"/>
</dbReference>
<dbReference type="InterPro" id="IPR004372">
    <property type="entry name" value="Ac/propionate_kinase"/>
</dbReference>
<dbReference type="Gene3D" id="3.30.420.40">
    <property type="match status" value="2"/>
</dbReference>
<dbReference type="EMBL" id="JAGUCO010000024">
    <property type="protein sequence ID" value="MBS2100529.1"/>
    <property type="molecule type" value="Genomic_DNA"/>
</dbReference>
<keyword evidence="6" id="KW-0479">Metal-binding</keyword>
<feature type="binding site" evidence="6">
    <location>
        <position position="92"/>
    </location>
    <ligand>
        <name>substrate</name>
    </ligand>
</feature>
<dbReference type="SUPFAM" id="SSF53067">
    <property type="entry name" value="Actin-like ATPase domain"/>
    <property type="match status" value="2"/>
</dbReference>
<feature type="site" description="Transition state stabilizer" evidence="6">
    <location>
        <position position="181"/>
    </location>
</feature>
<dbReference type="RefSeq" id="WP_212218553.1">
    <property type="nucleotide sequence ID" value="NZ_JAGUCO010000024.1"/>
</dbReference>
<evidence type="ECO:0000256" key="4">
    <source>
        <dbReference type="ARBA" id="ARBA00022777"/>
    </source>
</evidence>
<dbReference type="PROSITE" id="PS01075">
    <property type="entry name" value="ACETATE_KINASE_1"/>
    <property type="match status" value="1"/>
</dbReference>
<feature type="site" description="Transition state stabilizer" evidence="6">
    <location>
        <position position="242"/>
    </location>
</feature>
<evidence type="ECO:0000256" key="6">
    <source>
        <dbReference type="HAMAP-Rule" id="MF_00020"/>
    </source>
</evidence>
<dbReference type="Proteomes" id="UP000708576">
    <property type="component" value="Unassembled WGS sequence"/>
</dbReference>
<feature type="binding site" evidence="6">
    <location>
        <position position="14"/>
    </location>
    <ligand>
        <name>ATP</name>
        <dbReference type="ChEBI" id="CHEBI:30616"/>
    </ligand>
</feature>